<comment type="caution">
    <text evidence="5">The sequence shown here is derived from an EMBL/GenBank/DDBJ whole genome shotgun (WGS) entry which is preliminary data.</text>
</comment>
<evidence type="ECO:0000256" key="3">
    <source>
        <dbReference type="SAM" id="SignalP"/>
    </source>
</evidence>
<dbReference type="InterPro" id="IPR014044">
    <property type="entry name" value="CAP_dom"/>
</dbReference>
<dbReference type="InterPro" id="IPR001283">
    <property type="entry name" value="CRISP-related"/>
</dbReference>
<feature type="compositionally biased region" description="Basic and acidic residues" evidence="1">
    <location>
        <begin position="38"/>
        <end position="52"/>
    </location>
</feature>
<evidence type="ECO:0000256" key="1">
    <source>
        <dbReference type="SAM" id="MobiDB-lite"/>
    </source>
</evidence>
<dbReference type="EMBL" id="CAJNOJ010000086">
    <property type="protein sequence ID" value="CAF1071669.1"/>
    <property type="molecule type" value="Genomic_DNA"/>
</dbReference>
<evidence type="ECO:0000256" key="2">
    <source>
        <dbReference type="SAM" id="Phobius"/>
    </source>
</evidence>
<protein>
    <recommendedName>
        <fullName evidence="4">SCP domain-containing protein</fullName>
    </recommendedName>
</protein>
<gene>
    <name evidence="5" type="ORF">EDS130_LOCUS18474</name>
</gene>
<feature type="domain" description="SCP" evidence="4">
    <location>
        <begin position="82"/>
        <end position="210"/>
    </location>
</feature>
<dbReference type="Proteomes" id="UP000663852">
    <property type="component" value="Unassembled WGS sequence"/>
</dbReference>
<keyword evidence="3" id="KW-0732">Signal</keyword>
<keyword evidence="2" id="KW-0472">Membrane</keyword>
<feature type="transmembrane region" description="Helical" evidence="2">
    <location>
        <begin position="395"/>
        <end position="413"/>
    </location>
</feature>
<proteinExistence type="predicted"/>
<reference evidence="5" key="1">
    <citation type="submission" date="2021-02" db="EMBL/GenBank/DDBJ databases">
        <authorList>
            <person name="Nowell W R."/>
        </authorList>
    </citation>
    <scope>NUCLEOTIDE SEQUENCE</scope>
</reference>
<dbReference type="Gene3D" id="1.20.140.150">
    <property type="match status" value="1"/>
</dbReference>
<dbReference type="Gene3D" id="3.40.33.10">
    <property type="entry name" value="CAP"/>
    <property type="match status" value="1"/>
</dbReference>
<evidence type="ECO:0000313" key="5">
    <source>
        <dbReference type="EMBL" id="CAF1071669.1"/>
    </source>
</evidence>
<dbReference type="AlphaFoldDB" id="A0A814M4E5"/>
<dbReference type="SUPFAM" id="SSF55797">
    <property type="entry name" value="PR-1-like"/>
    <property type="match status" value="1"/>
</dbReference>
<keyword evidence="2" id="KW-1133">Transmembrane helix</keyword>
<name>A0A814M4E5_ADIRI</name>
<sequence length="426" mass="47491">MLFICVITFLLLIIQVHTTSQNINPSPYFAPSIPIHNDTSHDDEGKDHDSEPLKNNGRGSHEASAQNYAAENNATHGVPIDDFQQMILTDHNKCRQQACAKDLQEDDELHREAMKRAHSLANGHMLPLPDDYNENVFELDTGDPSKVTSEMIVKGWCNEGKQYDARKEESSLRYSQLVWKSSTKLGVGHAYDSHKLYVIVLYKPSGNLRGEFGANFRRQKKVKRMALSPDSMSQKIALISVASGAIALLLVCVGIGTPNWYLEYTTISGSNYYKSESANFFYSCSFASDGSFKQCVNREDGLTYYPYDASAAWMNDFSDRMRNAAGLCIVGILFLAIGIVLTLVMAFIYLPKWLNLLPPALLFLACLFMLAGMAEGARFLSYNGYSANLFQTGHLLTMFALFLSAFAAGRIHFSRTTGARINTVQK</sequence>
<keyword evidence="2" id="KW-0812">Transmembrane</keyword>
<dbReference type="SMART" id="SM00198">
    <property type="entry name" value="SCP"/>
    <property type="match status" value="1"/>
</dbReference>
<feature type="transmembrane region" description="Helical" evidence="2">
    <location>
        <begin position="324"/>
        <end position="350"/>
    </location>
</feature>
<evidence type="ECO:0000313" key="6">
    <source>
        <dbReference type="Proteomes" id="UP000663852"/>
    </source>
</evidence>
<dbReference type="OrthoDB" id="337038at2759"/>
<feature type="signal peptide" evidence="3">
    <location>
        <begin position="1"/>
        <end position="18"/>
    </location>
</feature>
<feature type="region of interest" description="Disordered" evidence="1">
    <location>
        <begin position="33"/>
        <end position="63"/>
    </location>
</feature>
<evidence type="ECO:0000259" key="4">
    <source>
        <dbReference type="SMART" id="SM00198"/>
    </source>
</evidence>
<feature type="transmembrane region" description="Helical" evidence="2">
    <location>
        <begin position="236"/>
        <end position="262"/>
    </location>
</feature>
<dbReference type="PANTHER" id="PTHR10334">
    <property type="entry name" value="CYSTEINE-RICH SECRETORY PROTEIN-RELATED"/>
    <property type="match status" value="1"/>
</dbReference>
<dbReference type="InterPro" id="IPR035940">
    <property type="entry name" value="CAP_sf"/>
</dbReference>
<organism evidence="5 6">
    <name type="scientific">Adineta ricciae</name>
    <name type="common">Rotifer</name>
    <dbReference type="NCBI Taxonomy" id="249248"/>
    <lineage>
        <taxon>Eukaryota</taxon>
        <taxon>Metazoa</taxon>
        <taxon>Spiralia</taxon>
        <taxon>Gnathifera</taxon>
        <taxon>Rotifera</taxon>
        <taxon>Eurotatoria</taxon>
        <taxon>Bdelloidea</taxon>
        <taxon>Adinetida</taxon>
        <taxon>Adinetidae</taxon>
        <taxon>Adineta</taxon>
    </lineage>
</organism>
<feature type="transmembrane region" description="Helical" evidence="2">
    <location>
        <begin position="356"/>
        <end position="374"/>
    </location>
</feature>
<dbReference type="Pfam" id="PF00188">
    <property type="entry name" value="CAP"/>
    <property type="match status" value="1"/>
</dbReference>
<accession>A0A814M4E5</accession>
<feature type="chain" id="PRO_5032706557" description="SCP domain-containing protein" evidence="3">
    <location>
        <begin position="19"/>
        <end position="426"/>
    </location>
</feature>